<dbReference type="GO" id="GO:0015420">
    <property type="term" value="F:ABC-type vitamin B12 transporter activity"/>
    <property type="evidence" value="ECO:0007669"/>
    <property type="project" value="UniProtKB-UniRule"/>
</dbReference>
<dbReference type="AlphaFoldDB" id="A0A9W6NKK3"/>
<dbReference type="PANTHER" id="PTHR34308">
    <property type="entry name" value="COBALAMIN BIOSYNTHESIS PROTEIN CBIB"/>
    <property type="match status" value="1"/>
</dbReference>
<comment type="pathway">
    <text evidence="2 9">Cofactor biosynthesis; adenosylcobalamin biosynthesis.</text>
</comment>
<evidence type="ECO:0000256" key="2">
    <source>
        <dbReference type="ARBA" id="ARBA00004953"/>
    </source>
</evidence>
<dbReference type="InterPro" id="IPR004485">
    <property type="entry name" value="Cobalamin_biosynth_CobD/CbiB"/>
</dbReference>
<dbReference type="GO" id="GO:0009236">
    <property type="term" value="P:cobalamin biosynthetic process"/>
    <property type="evidence" value="ECO:0007669"/>
    <property type="project" value="UniProtKB-UniRule"/>
</dbReference>
<organism evidence="10 11">
    <name type="scientific">Dactylosporangium matsuzakiense</name>
    <dbReference type="NCBI Taxonomy" id="53360"/>
    <lineage>
        <taxon>Bacteria</taxon>
        <taxon>Bacillati</taxon>
        <taxon>Actinomycetota</taxon>
        <taxon>Actinomycetes</taxon>
        <taxon>Micromonosporales</taxon>
        <taxon>Micromonosporaceae</taxon>
        <taxon>Dactylosporangium</taxon>
    </lineage>
</organism>
<keyword evidence="6 9" id="KW-0812">Transmembrane</keyword>
<keyword evidence="4 9" id="KW-1003">Cell membrane</keyword>
<feature type="transmembrane region" description="Helical" evidence="9">
    <location>
        <begin position="302"/>
        <end position="323"/>
    </location>
</feature>
<dbReference type="HAMAP" id="MF_00024">
    <property type="entry name" value="CobD_CbiB"/>
    <property type="match status" value="1"/>
</dbReference>
<keyword evidence="5 9" id="KW-0169">Cobalamin biosynthesis</keyword>
<comment type="subcellular location">
    <subcellularLocation>
        <location evidence="1 9">Cell membrane</location>
        <topology evidence="1 9">Multi-pass membrane protein</topology>
    </subcellularLocation>
</comment>
<dbReference type="GO" id="GO:0005886">
    <property type="term" value="C:plasma membrane"/>
    <property type="evidence" value="ECO:0007669"/>
    <property type="project" value="UniProtKB-SubCell"/>
</dbReference>
<evidence type="ECO:0000256" key="4">
    <source>
        <dbReference type="ARBA" id="ARBA00022475"/>
    </source>
</evidence>
<evidence type="ECO:0000256" key="7">
    <source>
        <dbReference type="ARBA" id="ARBA00022989"/>
    </source>
</evidence>
<comment type="caution">
    <text evidence="10">The sequence shown here is derived from an EMBL/GenBank/DDBJ whole genome shotgun (WGS) entry which is preliminary data.</text>
</comment>
<comment type="similarity">
    <text evidence="3 9">Belongs to the CobD/CbiB family.</text>
</comment>
<reference evidence="10" key="2">
    <citation type="submission" date="2023-01" db="EMBL/GenBank/DDBJ databases">
        <authorList>
            <person name="Sun Q."/>
            <person name="Evtushenko L."/>
        </authorList>
    </citation>
    <scope>NUCLEOTIDE SEQUENCE</scope>
    <source>
        <strain evidence="10">VKM Ac-1321</strain>
    </source>
</reference>
<dbReference type="NCBIfam" id="NF002276">
    <property type="entry name" value="PRK01209.1-4"/>
    <property type="match status" value="1"/>
</dbReference>
<dbReference type="GO" id="GO:0048472">
    <property type="term" value="F:threonine-phosphate decarboxylase activity"/>
    <property type="evidence" value="ECO:0007669"/>
    <property type="project" value="InterPro"/>
</dbReference>
<keyword evidence="8 9" id="KW-0472">Membrane</keyword>
<evidence type="ECO:0000313" key="10">
    <source>
        <dbReference type="EMBL" id="GLL00206.1"/>
    </source>
</evidence>
<dbReference type="Pfam" id="PF03186">
    <property type="entry name" value="CobD_Cbib"/>
    <property type="match status" value="1"/>
</dbReference>
<evidence type="ECO:0000313" key="11">
    <source>
        <dbReference type="Proteomes" id="UP001143480"/>
    </source>
</evidence>
<sequence length="335" mass="34858">MSEPPGTFGPMKTLAATRPDAIGIALGAVLDALFGDPRRWHPVAGFGRFAGALERRLYADNRTSGAKFTAVAVGAPVLAALAATRLTRDRPIARTVLMAAATWSALGGTSLAREGRVMAARLSAGDLSAARAQLPNLCGRDPSALEPPELARATVESLAENTSDAVVAPLFWAAVAGVPGIIGYRAVNTLDAMVGHRSNRYARFGTASARLDDATNLIPSRLTAALTVAAAPLVGGRPSEAFRIWRRDGSHHPSPNSGQCESAAAGALGVRLGGRNVYGTRVEQRPHLGDGRPPTPADVRRAATLTTAVGAAAAALAVAARLATTRRRRRKPTHR</sequence>
<proteinExistence type="inferred from homology"/>
<comment type="caution">
    <text evidence="9">Lacks conserved residue(s) required for the propagation of feature annotation.</text>
</comment>
<accession>A0A9W6NKK3</accession>
<evidence type="ECO:0000256" key="9">
    <source>
        <dbReference type="HAMAP-Rule" id="MF_00024"/>
    </source>
</evidence>
<gene>
    <name evidence="9 10" type="primary">cobD</name>
    <name evidence="10" type="ORF">GCM10017581_019460</name>
</gene>
<evidence type="ECO:0000256" key="5">
    <source>
        <dbReference type="ARBA" id="ARBA00022573"/>
    </source>
</evidence>
<dbReference type="Proteomes" id="UP001143480">
    <property type="component" value="Unassembled WGS sequence"/>
</dbReference>
<evidence type="ECO:0000256" key="1">
    <source>
        <dbReference type="ARBA" id="ARBA00004651"/>
    </source>
</evidence>
<comment type="function">
    <text evidence="9">Converts cobyric acid to cobinamide by the addition of aminopropanol on the F carboxylic group.</text>
</comment>
<dbReference type="EMBL" id="BSFP01000007">
    <property type="protein sequence ID" value="GLL00206.1"/>
    <property type="molecule type" value="Genomic_DNA"/>
</dbReference>
<reference evidence="10" key="1">
    <citation type="journal article" date="2014" name="Int. J. Syst. Evol. Microbiol.">
        <title>Complete genome sequence of Corynebacterium casei LMG S-19264T (=DSM 44701T), isolated from a smear-ripened cheese.</title>
        <authorList>
            <consortium name="US DOE Joint Genome Institute (JGI-PGF)"/>
            <person name="Walter F."/>
            <person name="Albersmeier A."/>
            <person name="Kalinowski J."/>
            <person name="Ruckert C."/>
        </authorList>
    </citation>
    <scope>NUCLEOTIDE SEQUENCE</scope>
    <source>
        <strain evidence="10">VKM Ac-1321</strain>
    </source>
</reference>
<keyword evidence="11" id="KW-1185">Reference proteome</keyword>
<name>A0A9W6NKK3_9ACTN</name>
<dbReference type="PANTHER" id="PTHR34308:SF1">
    <property type="entry name" value="COBALAMIN BIOSYNTHESIS PROTEIN CBIB"/>
    <property type="match status" value="1"/>
</dbReference>
<keyword evidence="7 9" id="KW-1133">Transmembrane helix</keyword>
<protein>
    <recommendedName>
        <fullName evidence="9">Cobalamin biosynthesis protein CobD</fullName>
    </recommendedName>
</protein>
<evidence type="ECO:0000256" key="8">
    <source>
        <dbReference type="ARBA" id="ARBA00023136"/>
    </source>
</evidence>
<evidence type="ECO:0000256" key="6">
    <source>
        <dbReference type="ARBA" id="ARBA00022692"/>
    </source>
</evidence>
<evidence type="ECO:0000256" key="3">
    <source>
        <dbReference type="ARBA" id="ARBA00006263"/>
    </source>
</evidence>
<dbReference type="NCBIfam" id="TIGR00380">
    <property type="entry name" value="cobal_cbiB"/>
    <property type="match status" value="1"/>
</dbReference>